<dbReference type="InterPro" id="IPR050098">
    <property type="entry name" value="TFPI/VKTCI-like"/>
</dbReference>
<name>A0A812AX16_ACAPH</name>
<dbReference type="PANTHER" id="PTHR10083">
    <property type="entry name" value="KUNITZ-TYPE PROTEASE INHIBITOR-RELATED"/>
    <property type="match status" value="1"/>
</dbReference>
<protein>
    <submittedName>
        <fullName evidence="3">PAPLN</fullName>
    </submittedName>
</protein>
<dbReference type="PANTHER" id="PTHR10083:SF374">
    <property type="entry name" value="BPTI_KUNITZ INHIBITOR DOMAIN-CONTAINING PROTEIN"/>
    <property type="match status" value="1"/>
</dbReference>
<dbReference type="CDD" id="cd22635">
    <property type="entry name" value="Kunitz_papilin"/>
    <property type="match status" value="1"/>
</dbReference>
<dbReference type="OrthoDB" id="4473401at2759"/>
<evidence type="ECO:0000313" key="3">
    <source>
        <dbReference type="EMBL" id="CAE1165522.1"/>
    </source>
</evidence>
<dbReference type="AlphaFoldDB" id="A0A812AX16"/>
<dbReference type="Gene3D" id="4.10.410.10">
    <property type="entry name" value="Pancreatic trypsin inhibitor Kunitz domain"/>
    <property type="match status" value="2"/>
</dbReference>
<dbReference type="Proteomes" id="UP000597762">
    <property type="component" value="Unassembled WGS sequence"/>
</dbReference>
<evidence type="ECO:0000256" key="1">
    <source>
        <dbReference type="ARBA" id="ARBA00023157"/>
    </source>
</evidence>
<organism evidence="3 4">
    <name type="scientific">Acanthosepion pharaonis</name>
    <name type="common">Pharaoh cuttlefish</name>
    <name type="synonym">Sepia pharaonis</name>
    <dbReference type="NCBI Taxonomy" id="158019"/>
    <lineage>
        <taxon>Eukaryota</taxon>
        <taxon>Metazoa</taxon>
        <taxon>Spiralia</taxon>
        <taxon>Lophotrochozoa</taxon>
        <taxon>Mollusca</taxon>
        <taxon>Cephalopoda</taxon>
        <taxon>Coleoidea</taxon>
        <taxon>Decapodiformes</taxon>
        <taxon>Sepiida</taxon>
        <taxon>Sepiina</taxon>
        <taxon>Sepiidae</taxon>
        <taxon>Acanthosepion</taxon>
    </lineage>
</organism>
<dbReference type="InterPro" id="IPR036880">
    <property type="entry name" value="Kunitz_BPTI_sf"/>
</dbReference>
<dbReference type="EMBL" id="CAHIKZ030000275">
    <property type="protein sequence ID" value="CAE1165522.1"/>
    <property type="molecule type" value="Genomic_DNA"/>
</dbReference>
<dbReference type="FunFam" id="4.10.410.10:FF:000020">
    <property type="entry name" value="Collagen, type VI, alpha 3"/>
    <property type="match status" value="2"/>
</dbReference>
<evidence type="ECO:0000259" key="2">
    <source>
        <dbReference type="PROSITE" id="PS50279"/>
    </source>
</evidence>
<dbReference type="GO" id="GO:0004867">
    <property type="term" value="F:serine-type endopeptidase inhibitor activity"/>
    <property type="evidence" value="ECO:0007669"/>
    <property type="project" value="InterPro"/>
</dbReference>
<dbReference type="PROSITE" id="PS50279">
    <property type="entry name" value="BPTI_KUNITZ_2"/>
    <property type="match status" value="2"/>
</dbReference>
<proteinExistence type="predicted"/>
<dbReference type="PRINTS" id="PR00759">
    <property type="entry name" value="BASICPTASE"/>
</dbReference>
<dbReference type="InterPro" id="IPR002223">
    <property type="entry name" value="Kunitz_BPTI"/>
</dbReference>
<sequence>MAEHSPVDTDTKAAKGEIVVTQDMDAVLMEFHKVTAARGPSYAGCPSVGCGETRYGCCPDGITPADGPNEAGCGCKASRFGCCPDRINAARGPDYAGCVIPTPSSQVDCESEMDPGTCFEYVTRWFFNVTSSRCEQFWYGGCGGNNNRFDNENECTRNCRRRRPSPTTASPLDPCRLPYDEGTCSSSNPVKRWYYEEFSRSCQVFWYSGCDGNENNFESESSCVQRCFLHDPPETVTLAPTEPPFSRDPLEICHLELQAGRLRSAPDISAYQLPVYAPEISAWYQHLRSAPAPEIYSWYQRLRSAPDISAYQLLVYAPEISTWYQLLVSALKIYSWYQRLKSTPGISACDQLLVYAPEINASYQRLVSAPEISAWYQFLVSAPKIYSWYQRLRSAPDISA</sequence>
<keyword evidence="4" id="KW-1185">Reference proteome</keyword>
<dbReference type="SUPFAM" id="SSF57362">
    <property type="entry name" value="BPTI-like"/>
    <property type="match status" value="2"/>
</dbReference>
<dbReference type="GO" id="GO:0005615">
    <property type="term" value="C:extracellular space"/>
    <property type="evidence" value="ECO:0007669"/>
    <property type="project" value="TreeGrafter"/>
</dbReference>
<dbReference type="InterPro" id="IPR020901">
    <property type="entry name" value="Prtase_inh_Kunz-CS"/>
</dbReference>
<reference evidence="3" key="1">
    <citation type="submission" date="2021-01" db="EMBL/GenBank/DDBJ databases">
        <authorList>
            <person name="Li R."/>
            <person name="Bekaert M."/>
        </authorList>
    </citation>
    <scope>NUCLEOTIDE SEQUENCE</scope>
    <source>
        <strain evidence="3">Farmed</strain>
    </source>
</reference>
<accession>A0A812AX16</accession>
<dbReference type="SMART" id="SM00131">
    <property type="entry name" value="KU"/>
    <property type="match status" value="2"/>
</dbReference>
<feature type="domain" description="BPTI/Kunitz inhibitor" evidence="2">
    <location>
        <begin position="175"/>
        <end position="227"/>
    </location>
</feature>
<feature type="domain" description="BPTI/Kunitz inhibitor" evidence="2">
    <location>
        <begin position="109"/>
        <end position="159"/>
    </location>
</feature>
<comment type="caution">
    <text evidence="3">The sequence shown here is derived from an EMBL/GenBank/DDBJ whole genome shotgun (WGS) entry which is preliminary data.</text>
</comment>
<keyword evidence="1" id="KW-1015">Disulfide bond</keyword>
<dbReference type="PROSITE" id="PS00280">
    <property type="entry name" value="BPTI_KUNITZ_1"/>
    <property type="match status" value="2"/>
</dbReference>
<dbReference type="Pfam" id="PF00014">
    <property type="entry name" value="Kunitz_BPTI"/>
    <property type="match status" value="2"/>
</dbReference>
<gene>
    <name evidence="3" type="ORF">SPHA_8502</name>
</gene>
<dbReference type="CDD" id="cd00109">
    <property type="entry name" value="Kunitz-type"/>
    <property type="match status" value="1"/>
</dbReference>
<evidence type="ECO:0000313" key="4">
    <source>
        <dbReference type="Proteomes" id="UP000597762"/>
    </source>
</evidence>